<dbReference type="EMBL" id="AP021888">
    <property type="protein sequence ID" value="BBP43885.1"/>
    <property type="molecule type" value="Genomic_DNA"/>
</dbReference>
<gene>
    <name evidence="12" type="ORF">THMIRHAT_16310</name>
</gene>
<keyword evidence="7 10" id="KW-0659">Purine metabolism</keyword>
<keyword evidence="8 10" id="KW-0378">Hydrolase</keyword>
<dbReference type="InterPro" id="IPR036817">
    <property type="entry name" value="Transthyretin/HIU_hydrolase_sf"/>
</dbReference>
<dbReference type="InterPro" id="IPR023418">
    <property type="entry name" value="Thyroxine_BS"/>
</dbReference>
<organism evidence="12 13">
    <name type="scientific">Thiosulfativibrio zosterae</name>
    <dbReference type="NCBI Taxonomy" id="2675053"/>
    <lineage>
        <taxon>Bacteria</taxon>
        <taxon>Pseudomonadati</taxon>
        <taxon>Pseudomonadota</taxon>
        <taxon>Gammaproteobacteria</taxon>
        <taxon>Thiotrichales</taxon>
        <taxon>Piscirickettsiaceae</taxon>
        <taxon>Thiosulfativibrio</taxon>
    </lineage>
</organism>
<evidence type="ECO:0000256" key="1">
    <source>
        <dbReference type="ARBA" id="ARBA00001043"/>
    </source>
</evidence>
<evidence type="ECO:0000313" key="13">
    <source>
        <dbReference type="Proteomes" id="UP000501466"/>
    </source>
</evidence>
<dbReference type="CDD" id="cd05822">
    <property type="entry name" value="TLP_HIUase"/>
    <property type="match status" value="1"/>
</dbReference>
<evidence type="ECO:0000259" key="11">
    <source>
        <dbReference type="Pfam" id="PF00576"/>
    </source>
</evidence>
<dbReference type="InterPro" id="IPR023419">
    <property type="entry name" value="Transthyretin_CS"/>
</dbReference>
<dbReference type="PROSITE" id="PS00769">
    <property type="entry name" value="TRANSTHYRETIN_2"/>
    <property type="match status" value="1"/>
</dbReference>
<feature type="binding site" evidence="9">
    <location>
        <position position="45"/>
    </location>
    <ligand>
        <name>substrate</name>
    </ligand>
</feature>
<comment type="function">
    <text evidence="2">Catalyzes the hydrolysis of 5-hydroxyisourate (HIU) to 2-oxo-4-hydroxy-4-carboxy-5-ureidoimidazoline (OHCU).</text>
</comment>
<sequence length="117" mass="12882">MTALTTHILDTSSGKPAAAIIIYLYQLSGDRKTLLTQTYSNQDGRTDQPLLQGTAFVAGQYELVFAMGDYLKASHANLPDPLFLDDIVIRFGIADPSRHYHVPLLVSPFGYSTYRGS</sequence>
<evidence type="ECO:0000256" key="7">
    <source>
        <dbReference type="ARBA" id="ARBA00022631"/>
    </source>
</evidence>
<comment type="similarity">
    <text evidence="3 10">Belongs to the transthyretin family. 5-hydroxyisourate hydrolase subfamily.</text>
</comment>
<dbReference type="GO" id="GO:0006144">
    <property type="term" value="P:purine nucleobase metabolic process"/>
    <property type="evidence" value="ECO:0007669"/>
    <property type="project" value="UniProtKB-KW"/>
</dbReference>
<dbReference type="InterPro" id="IPR023416">
    <property type="entry name" value="Transthyretin/HIU_hydrolase_d"/>
</dbReference>
<dbReference type="AlphaFoldDB" id="A0A6F8PP57"/>
<evidence type="ECO:0000256" key="6">
    <source>
        <dbReference type="ARBA" id="ARBA00017539"/>
    </source>
</evidence>
<dbReference type="NCBIfam" id="TIGR02962">
    <property type="entry name" value="hdxy_isourate"/>
    <property type="match status" value="1"/>
</dbReference>
<protein>
    <recommendedName>
        <fullName evidence="6 10">5-hydroxyisourate hydrolase</fullName>
        <shortName evidence="10">HIU hydrolase</shortName>
        <shortName evidence="10">HIUHase</shortName>
        <ecNumber evidence="5 10">3.5.2.17</ecNumber>
    </recommendedName>
</protein>
<dbReference type="PANTHER" id="PTHR10395">
    <property type="entry name" value="URICASE AND TRANSTHYRETIN-RELATED"/>
    <property type="match status" value="1"/>
</dbReference>
<dbReference type="SUPFAM" id="SSF49472">
    <property type="entry name" value="Transthyretin (synonym: prealbumin)"/>
    <property type="match status" value="1"/>
</dbReference>
<accession>A0A6F8PP57</accession>
<evidence type="ECO:0000313" key="12">
    <source>
        <dbReference type="EMBL" id="BBP43885.1"/>
    </source>
</evidence>
<dbReference type="GO" id="GO:0033971">
    <property type="term" value="F:hydroxyisourate hydrolase activity"/>
    <property type="evidence" value="ECO:0007669"/>
    <property type="project" value="UniProtKB-EC"/>
</dbReference>
<reference evidence="13" key="1">
    <citation type="submission" date="2019-11" db="EMBL/GenBank/DDBJ databases">
        <title>Isolation and characterization of two novel species in the genus Thiomicrorhabdus.</title>
        <authorList>
            <person name="Mochizuki J."/>
            <person name="Kojima H."/>
            <person name="Fukui M."/>
        </authorList>
    </citation>
    <scope>NUCLEOTIDE SEQUENCE [LARGE SCALE GENOMIC DNA]</scope>
    <source>
        <strain evidence="13">AkT22</strain>
    </source>
</reference>
<evidence type="ECO:0000256" key="4">
    <source>
        <dbReference type="ARBA" id="ARBA00011881"/>
    </source>
</evidence>
<evidence type="ECO:0000256" key="10">
    <source>
        <dbReference type="RuleBase" id="RU361270"/>
    </source>
</evidence>
<name>A0A6F8PP57_9GAMM</name>
<feature type="binding site" evidence="9">
    <location>
        <position position="7"/>
    </location>
    <ligand>
        <name>substrate</name>
    </ligand>
</feature>
<dbReference type="RefSeq" id="WP_173291650.1">
    <property type="nucleotide sequence ID" value="NZ_AP021888.1"/>
</dbReference>
<evidence type="ECO:0000256" key="8">
    <source>
        <dbReference type="ARBA" id="ARBA00022801"/>
    </source>
</evidence>
<feature type="binding site" evidence="9">
    <location>
        <position position="114"/>
    </location>
    <ligand>
        <name>substrate</name>
    </ligand>
</feature>
<evidence type="ECO:0000256" key="2">
    <source>
        <dbReference type="ARBA" id="ARBA00002704"/>
    </source>
</evidence>
<comment type="catalytic activity">
    <reaction evidence="1 10">
        <text>5-hydroxyisourate + H2O = 5-hydroxy-2-oxo-4-ureido-2,5-dihydro-1H-imidazole-5-carboxylate + H(+)</text>
        <dbReference type="Rhea" id="RHEA:23736"/>
        <dbReference type="ChEBI" id="CHEBI:15377"/>
        <dbReference type="ChEBI" id="CHEBI:15378"/>
        <dbReference type="ChEBI" id="CHEBI:18072"/>
        <dbReference type="ChEBI" id="CHEBI:58639"/>
        <dbReference type="EC" id="3.5.2.17"/>
    </reaction>
</comment>
<proteinExistence type="inferred from homology"/>
<dbReference type="EC" id="3.5.2.17" evidence="5 10"/>
<comment type="subunit">
    <text evidence="4 10">Homotetramer.</text>
</comment>
<dbReference type="FunFam" id="2.60.40.180:FF:000005">
    <property type="entry name" value="5-hydroxyisourate hydrolase"/>
    <property type="match status" value="1"/>
</dbReference>
<evidence type="ECO:0000256" key="5">
    <source>
        <dbReference type="ARBA" id="ARBA00012609"/>
    </source>
</evidence>
<dbReference type="InterPro" id="IPR000895">
    <property type="entry name" value="Transthyretin/HIU_hydrolase"/>
</dbReference>
<evidence type="ECO:0000256" key="3">
    <source>
        <dbReference type="ARBA" id="ARBA00009850"/>
    </source>
</evidence>
<evidence type="ECO:0000256" key="9">
    <source>
        <dbReference type="PIRSR" id="PIRSR600895-51"/>
    </source>
</evidence>
<dbReference type="PANTHER" id="PTHR10395:SF7">
    <property type="entry name" value="5-HYDROXYISOURATE HYDROLASE"/>
    <property type="match status" value="1"/>
</dbReference>
<dbReference type="InterPro" id="IPR014306">
    <property type="entry name" value="Hydroxyisourate_hydrolase"/>
</dbReference>
<feature type="domain" description="Transthyretin/hydroxyisourate hydrolase" evidence="11">
    <location>
        <begin position="4"/>
        <end position="116"/>
    </location>
</feature>
<dbReference type="Proteomes" id="UP000501466">
    <property type="component" value="Chromosome"/>
</dbReference>
<dbReference type="Gene3D" id="2.60.40.180">
    <property type="entry name" value="Transthyretin/hydroxyisourate hydrolase domain"/>
    <property type="match status" value="1"/>
</dbReference>
<keyword evidence="13" id="KW-1185">Reference proteome</keyword>
<dbReference type="Pfam" id="PF00576">
    <property type="entry name" value="Transthyretin"/>
    <property type="match status" value="1"/>
</dbReference>
<dbReference type="PRINTS" id="PR00189">
    <property type="entry name" value="TRNSTHYRETIN"/>
</dbReference>
<dbReference type="KEGG" id="tzo:THMIRHAT_16310"/>
<dbReference type="PROSITE" id="PS00768">
    <property type="entry name" value="TRANSTHYRETIN_1"/>
    <property type="match status" value="1"/>
</dbReference>